<dbReference type="Proteomes" id="UP001148629">
    <property type="component" value="Unassembled WGS sequence"/>
</dbReference>
<proteinExistence type="predicted"/>
<protein>
    <submittedName>
        <fullName evidence="1">Uncharacterized protein</fullName>
    </submittedName>
</protein>
<gene>
    <name evidence="1" type="ORF">NM208_g15449</name>
</gene>
<evidence type="ECO:0000313" key="1">
    <source>
        <dbReference type="EMBL" id="KAJ3511245.1"/>
    </source>
</evidence>
<comment type="caution">
    <text evidence="1">The sequence shown here is derived from an EMBL/GenBank/DDBJ whole genome shotgun (WGS) entry which is preliminary data.</text>
</comment>
<evidence type="ECO:0000313" key="2">
    <source>
        <dbReference type="Proteomes" id="UP001148629"/>
    </source>
</evidence>
<organism evidence="1 2">
    <name type="scientific">Fusarium decemcellulare</name>
    <dbReference type="NCBI Taxonomy" id="57161"/>
    <lineage>
        <taxon>Eukaryota</taxon>
        <taxon>Fungi</taxon>
        <taxon>Dikarya</taxon>
        <taxon>Ascomycota</taxon>
        <taxon>Pezizomycotina</taxon>
        <taxon>Sordariomycetes</taxon>
        <taxon>Hypocreomycetidae</taxon>
        <taxon>Hypocreales</taxon>
        <taxon>Nectriaceae</taxon>
        <taxon>Fusarium</taxon>
        <taxon>Fusarium decemcellulare species complex</taxon>
    </lineage>
</organism>
<keyword evidence="2" id="KW-1185">Reference proteome</keyword>
<sequence>MQLANKANQPQADIMERLKAIGQEEQRQSSQEPVTDIPMSPEEYNDTSAKLTKIVVDMGKIGRGLKKWYTITRDDARARMFFRTRWRILKQFSDGEKMSVPRETFSIRGSDIDQARAMLESMAKDLAASVYARNMGRPPSQQQGTPQTQNAQLAQQQQQQVPQQQQQPQQQQPQAQAQGGQPAPLNAENLRRNSQAQANSKGANKANQVPNAPVATQPPFQFGASSPHGNPSYVGKPKDINLQLPPSRKKQKTTGQTPQGATPSPQISKKSSPEMRRASESQAPAKPVILCKEPECEHSTVGFPSEQALQYHVQEEHTKPREDPKKFVQENLALALGLEPDGSMKKELKTEAVPMSMTNSKQGQTPATMAATPMSTDGAMKRSASSMGKLQDSKTGIKAGATPKLADAKAPDATGAMDPWANSTIDPQSLMSNLGLENGVGFNNFTDLTLYRSATPNDTPESAKDSGASEPNSDISEGVSLEIDFDWANLDTDLLLNMNNANLDGNMGPAGFGEASLDPAILLEPSGPPPDWDDIQTDFSKPFQFDTSHYFMATS</sequence>
<dbReference type="EMBL" id="JANRMS010004153">
    <property type="protein sequence ID" value="KAJ3511245.1"/>
    <property type="molecule type" value="Genomic_DNA"/>
</dbReference>
<name>A0ACC1REG9_9HYPO</name>
<accession>A0ACC1REG9</accession>
<reference evidence="1" key="1">
    <citation type="submission" date="2022-08" db="EMBL/GenBank/DDBJ databases">
        <title>Genome Sequence of Fusarium decemcellulare.</title>
        <authorList>
            <person name="Buettner E."/>
        </authorList>
    </citation>
    <scope>NUCLEOTIDE SEQUENCE</scope>
    <source>
        <strain evidence="1">Babe19</strain>
    </source>
</reference>